<feature type="domain" description="Histidine kinase" evidence="9">
    <location>
        <begin position="1076"/>
        <end position="1297"/>
    </location>
</feature>
<evidence type="ECO:0000256" key="7">
    <source>
        <dbReference type="PROSITE-ProRule" id="PRU00169"/>
    </source>
</evidence>
<dbReference type="InterPro" id="IPR003661">
    <property type="entry name" value="HisK_dim/P_dom"/>
</dbReference>
<dbReference type="CDD" id="cd00130">
    <property type="entry name" value="PAS"/>
    <property type="match status" value="6"/>
</dbReference>
<dbReference type="eggNOG" id="COG3829">
    <property type="taxonomic scope" value="Bacteria"/>
</dbReference>
<evidence type="ECO:0000259" key="12">
    <source>
        <dbReference type="PROSITE" id="PS50113"/>
    </source>
</evidence>
<dbReference type="InterPro" id="IPR046342">
    <property type="entry name" value="CBS_dom_sf"/>
</dbReference>
<dbReference type="InterPro" id="IPR001789">
    <property type="entry name" value="Sig_transdc_resp-reg_receiver"/>
</dbReference>
<dbReference type="EC" id="2.7.13.3" evidence="2"/>
<dbReference type="CDD" id="cd17546">
    <property type="entry name" value="REC_hyHK_CKI1_RcsC-like"/>
    <property type="match status" value="1"/>
</dbReference>
<dbReference type="SUPFAM" id="SSF52172">
    <property type="entry name" value="CheY-like"/>
    <property type="match status" value="1"/>
</dbReference>
<dbReference type="PROSITE" id="PS51371">
    <property type="entry name" value="CBS"/>
    <property type="match status" value="1"/>
</dbReference>
<dbReference type="eggNOG" id="COG2202">
    <property type="taxonomic scope" value="Bacteria"/>
</dbReference>
<evidence type="ECO:0000259" key="9">
    <source>
        <dbReference type="PROSITE" id="PS50109"/>
    </source>
</evidence>
<reference evidence="14" key="1">
    <citation type="submission" date="2009-01" db="EMBL/GenBank/DDBJ databases">
        <title>Complete sequence of chromosome Cyanothece sp. PCC 7425.</title>
        <authorList>
            <consortium name="US DOE Joint Genome Institute"/>
            <person name="Lucas S."/>
            <person name="Copeland A."/>
            <person name="Lapidus A."/>
            <person name="Glavina del Rio T."/>
            <person name="Dalin E."/>
            <person name="Tice H."/>
            <person name="Bruce D."/>
            <person name="Goodwin L."/>
            <person name="Pitluck S."/>
            <person name="Sims D."/>
            <person name="Meineke L."/>
            <person name="Brettin T."/>
            <person name="Detter J.C."/>
            <person name="Han C."/>
            <person name="Larimer F."/>
            <person name="Land M."/>
            <person name="Hauser L."/>
            <person name="Kyrpides N."/>
            <person name="Ovchinnikova G."/>
            <person name="Liberton M."/>
            <person name="Stoeckel J."/>
            <person name="Banerjee A."/>
            <person name="Singh A."/>
            <person name="Page L."/>
            <person name="Sato H."/>
            <person name="Zhao L."/>
            <person name="Sherman L."/>
            <person name="Pakrasi H."/>
            <person name="Richardson P."/>
        </authorList>
    </citation>
    <scope>NUCLEOTIDE SEQUENCE</scope>
    <source>
        <strain evidence="14">PCC 7425</strain>
    </source>
</reference>
<feature type="domain" description="PAC" evidence="12">
    <location>
        <begin position="1011"/>
        <end position="1063"/>
    </location>
</feature>
<feature type="domain" description="PAS" evidence="11">
    <location>
        <begin position="813"/>
        <end position="887"/>
    </location>
</feature>
<evidence type="ECO:0000259" key="13">
    <source>
        <dbReference type="PROSITE" id="PS51371"/>
    </source>
</evidence>
<dbReference type="PROSITE" id="PS50110">
    <property type="entry name" value="RESPONSE_REGULATORY"/>
    <property type="match status" value="1"/>
</dbReference>
<dbReference type="Pfam" id="PF08447">
    <property type="entry name" value="PAS_3"/>
    <property type="match status" value="5"/>
</dbReference>
<dbReference type="Gene3D" id="3.10.580.10">
    <property type="entry name" value="CBS-domain"/>
    <property type="match status" value="1"/>
</dbReference>
<dbReference type="InterPro" id="IPR000700">
    <property type="entry name" value="PAS-assoc_C"/>
</dbReference>
<evidence type="ECO:0000259" key="11">
    <source>
        <dbReference type="PROSITE" id="PS50112"/>
    </source>
</evidence>
<dbReference type="Pfam" id="PF00512">
    <property type="entry name" value="HisKA"/>
    <property type="match status" value="1"/>
</dbReference>
<feature type="domain" description="Response regulatory" evidence="10">
    <location>
        <begin position="1316"/>
        <end position="1431"/>
    </location>
</feature>
<dbReference type="CDD" id="cd00082">
    <property type="entry name" value="HisKA"/>
    <property type="match status" value="1"/>
</dbReference>
<dbReference type="Gene3D" id="1.10.287.130">
    <property type="match status" value="1"/>
</dbReference>
<evidence type="ECO:0000256" key="3">
    <source>
        <dbReference type="ARBA" id="ARBA00022553"/>
    </source>
</evidence>
<dbReference type="PROSITE" id="PS50109">
    <property type="entry name" value="HIS_KIN"/>
    <property type="match status" value="1"/>
</dbReference>
<dbReference type="OrthoDB" id="442746at2"/>
<dbReference type="InterPro" id="IPR052162">
    <property type="entry name" value="Sensor_kinase/Photoreceptor"/>
</dbReference>
<keyword evidence="5 14" id="KW-0418">Kinase</keyword>
<protein>
    <recommendedName>
        <fullName evidence="2">histidine kinase</fullName>
        <ecNumber evidence="2">2.7.13.3</ecNumber>
    </recommendedName>
</protein>
<feature type="modified residue" description="4-aspartylphosphate" evidence="7">
    <location>
        <position position="1367"/>
    </location>
</feature>
<dbReference type="Gene3D" id="3.40.50.2300">
    <property type="match status" value="1"/>
</dbReference>
<dbReference type="InterPro" id="IPR013767">
    <property type="entry name" value="PAS_fold"/>
</dbReference>
<dbReference type="SUPFAM" id="SSF55785">
    <property type="entry name" value="PYP-like sensor domain (PAS domain)"/>
    <property type="match status" value="7"/>
</dbReference>
<evidence type="ECO:0000256" key="4">
    <source>
        <dbReference type="ARBA" id="ARBA00022679"/>
    </source>
</evidence>
<gene>
    <name evidence="14" type="ordered locus">Cyan7425_3579</name>
</gene>
<dbReference type="InterPro" id="IPR000014">
    <property type="entry name" value="PAS"/>
</dbReference>
<dbReference type="eggNOG" id="COG5000">
    <property type="taxonomic scope" value="Bacteria"/>
</dbReference>
<dbReference type="PANTHER" id="PTHR43304:SF1">
    <property type="entry name" value="PAC DOMAIN-CONTAINING PROTEIN"/>
    <property type="match status" value="1"/>
</dbReference>
<dbReference type="SMART" id="SM00091">
    <property type="entry name" value="PAS"/>
    <property type="match status" value="7"/>
</dbReference>
<dbReference type="InterPro" id="IPR000644">
    <property type="entry name" value="CBS_dom"/>
</dbReference>
<comment type="catalytic activity">
    <reaction evidence="1">
        <text>ATP + protein L-histidine = ADP + protein N-phospho-L-histidine.</text>
        <dbReference type="EC" id="2.7.13.3"/>
    </reaction>
</comment>
<evidence type="ECO:0000256" key="8">
    <source>
        <dbReference type="PROSITE-ProRule" id="PRU00703"/>
    </source>
</evidence>
<evidence type="ECO:0000256" key="5">
    <source>
        <dbReference type="ARBA" id="ARBA00022777"/>
    </source>
</evidence>
<dbReference type="SMART" id="SM00086">
    <property type="entry name" value="PAC"/>
    <property type="match status" value="7"/>
</dbReference>
<dbReference type="PANTHER" id="PTHR43304">
    <property type="entry name" value="PHYTOCHROME-LIKE PROTEIN CPH1"/>
    <property type="match status" value="1"/>
</dbReference>
<dbReference type="SMART" id="SM00448">
    <property type="entry name" value="REC"/>
    <property type="match status" value="1"/>
</dbReference>
<dbReference type="Pfam" id="PF02518">
    <property type="entry name" value="HATPase_c"/>
    <property type="match status" value="1"/>
</dbReference>
<dbReference type="PROSITE" id="PS50113">
    <property type="entry name" value="PAC"/>
    <property type="match status" value="6"/>
</dbReference>
<dbReference type="NCBIfam" id="TIGR00229">
    <property type="entry name" value="sensory_box"/>
    <property type="match status" value="6"/>
</dbReference>
<dbReference type="PROSITE" id="PS50112">
    <property type="entry name" value="PAS"/>
    <property type="match status" value="4"/>
</dbReference>
<dbReference type="InterPro" id="IPR035965">
    <property type="entry name" value="PAS-like_dom_sf"/>
</dbReference>
<dbReference type="Gene3D" id="3.30.450.20">
    <property type="entry name" value="PAS domain"/>
    <property type="match status" value="7"/>
</dbReference>
<feature type="domain" description="CBS" evidence="13">
    <location>
        <begin position="80"/>
        <end position="140"/>
    </location>
</feature>
<feature type="domain" description="PAC" evidence="12">
    <location>
        <begin position="375"/>
        <end position="426"/>
    </location>
</feature>
<evidence type="ECO:0000256" key="6">
    <source>
        <dbReference type="ARBA" id="ARBA00023012"/>
    </source>
</evidence>
<dbReference type="PRINTS" id="PR00344">
    <property type="entry name" value="BCTRLSENSOR"/>
</dbReference>
<dbReference type="STRING" id="395961.Cyan7425_3579"/>
<dbReference type="eggNOG" id="COG4191">
    <property type="taxonomic scope" value="Bacteria"/>
</dbReference>
<sequence>MSPDLVFPTQPQLDQIINYSPLVVSPETSALEVIGSMHPSHSCALIMAGGQLSGIFTSQDVVKATATCIDLAATSIAEVMTQPVVTVTWSEELTIQRALSRMAEQQVHHLPILDAEHQLLGIITQEQLLQAIGRPEQWKVGNCLQQQLQWQTQNCDQLERVLQASAINLKDMLNSANAAIASVRFFSDHLFEYDYCSAGNAQVFGYSAQEFISNSSLWRSRVHPDDRDQIEAAIANTMAAEPNTLEYRFYRKDGNLAWVSTTYTSRRDDELDCWIVTAISTDITDRKQLELSLQASERKLNYILDNVVASIVTMRVFADRDWEYDYHSAGYERLFGYSDEELKVDKTLWLSRVFPEDRATILMPLFEAFFSEINVTVEYRFYHKDGSLLWISSSYASERIAPDCWIVTALSHDITDRKTTEIALKESEERFRLAVEAARMGTWDWNILTNEVIWSESMEGLMGMAPGSFDRRMETVVEMIHPDDLVRVQAALNNSLAHGADYVIEFRFIKLDGSVRWAMSRGNVLRDGHDRAVRMLGVDVDVTDRKAAELALQESETKFRRLTENVPGMIYRYVVHPDGHDAFTYVSPRCQEIYELDAETILQDSRVLWSMVDPEDVPRLEAGIAISAQHLSPFFVEHRIHTPSGMKWIQAISLPERMENGDLVWDGLIIEVTEHKRLARALQESEERRRLALDLTETGSWEFDVVTGEAIWSDSHYRLMGLMPGELPSNYQTWRDRVHPEDLVWVEAVCSHALATHALLNVEYRVVYPNGTVRWVLNKGQGVYDTSSQAVRMLGVMMDITDRKAAEKALIESEARYRLLCESLPVGIFRNDLQGNNTYSNPKTLEMVGLSFEESLGDGWAKYLHPNDRDRMYAAWSNFVEQINRGEAASYQLELRYLYPNGSLRWVLAQAVPEYNGSGQLTGFVGSAVDITPQKIAEQTIRSQAALIDITSDAMSVRSLDNEILFWNRAAEKIYGWTANEVLGQHATHLLYRDPAQLEPAFQAVLAEDSWQGELSAVTKTGQELTIASRWTLMRNGEGQPEAILIVDTDITEKKQLESQFLRAQRLESIGTLASGMAHDLNNMLTPILASSQLLQKQFPEGRSQEILKIIEANARRGADLIRQVLTFARGTEGKRIPLQVKHLLTEIQQICERTFPKSITIVLDVVSTLSTILADPTQLHQVLMNLCVNARDAMSVGGQLQLRLEDFFIDENYARLLALQSGAYIVITVADTGTGIAPEVLERIFDPFFTTKAVGQGTGLGLSVAEGIIRSHGGIITVESEVGHGSQFKLYLPAATTSPAQTLPEQNNSLGQGELILVVDDEANLLTITQTILEDHNYRVITASNGIAAISTYVQHQHEIRVVLMDMIMPEMDGATTIAVLKKINPQNKIIACSGLSSLLLQDDLSVGINASLAKPYTADELLTIVAQVLR</sequence>
<dbReference type="SUPFAM" id="SSF54631">
    <property type="entry name" value="CBS-domain pair"/>
    <property type="match status" value="1"/>
</dbReference>
<feature type="domain" description="PAC" evidence="12">
    <location>
        <begin position="760"/>
        <end position="812"/>
    </location>
</feature>
<dbReference type="InterPro" id="IPR003594">
    <property type="entry name" value="HATPase_dom"/>
</dbReference>
<dbReference type="InterPro" id="IPR036890">
    <property type="entry name" value="HATPase_C_sf"/>
</dbReference>
<feature type="domain" description="PAS" evidence="11">
    <location>
        <begin position="427"/>
        <end position="499"/>
    </location>
</feature>
<dbReference type="InterPro" id="IPR013655">
    <property type="entry name" value="PAS_fold_3"/>
</dbReference>
<organism evidence="14">
    <name type="scientific">Cyanothece sp. (strain PCC 7425 / ATCC 29141)</name>
    <dbReference type="NCBI Taxonomy" id="395961"/>
    <lineage>
        <taxon>Bacteria</taxon>
        <taxon>Bacillati</taxon>
        <taxon>Cyanobacteriota</taxon>
        <taxon>Cyanophyceae</taxon>
        <taxon>Gomontiellales</taxon>
        <taxon>Cyanothecaceae</taxon>
        <taxon>Cyanothece</taxon>
    </lineage>
</organism>
<dbReference type="SMART" id="SM00387">
    <property type="entry name" value="HATPase_c"/>
    <property type="match status" value="1"/>
</dbReference>
<name>B8HRN3_CYAP4</name>
<feature type="domain" description="PAC" evidence="12">
    <location>
        <begin position="891"/>
        <end position="943"/>
    </location>
</feature>
<accession>B8HRN3</accession>
<evidence type="ECO:0000259" key="10">
    <source>
        <dbReference type="PROSITE" id="PS50110"/>
    </source>
</evidence>
<dbReference type="InterPro" id="IPR036097">
    <property type="entry name" value="HisK_dim/P_sf"/>
</dbReference>
<dbReference type="InterPro" id="IPR004358">
    <property type="entry name" value="Sig_transdc_His_kin-like_C"/>
</dbReference>
<feature type="domain" description="PAS" evidence="11">
    <location>
        <begin position="940"/>
        <end position="1009"/>
    </location>
</feature>
<dbReference type="GO" id="GO:0000155">
    <property type="term" value="F:phosphorelay sensor kinase activity"/>
    <property type="evidence" value="ECO:0007669"/>
    <property type="project" value="InterPro"/>
</dbReference>
<dbReference type="EMBL" id="CP001344">
    <property type="protein sequence ID" value="ACL45900.1"/>
    <property type="molecule type" value="Genomic_DNA"/>
</dbReference>
<dbReference type="SUPFAM" id="SSF55874">
    <property type="entry name" value="ATPase domain of HSP90 chaperone/DNA topoisomerase II/histidine kinase"/>
    <property type="match status" value="1"/>
</dbReference>
<dbReference type="SMART" id="SM00116">
    <property type="entry name" value="CBS"/>
    <property type="match status" value="2"/>
</dbReference>
<feature type="domain" description="PAC" evidence="12">
    <location>
        <begin position="243"/>
        <end position="295"/>
    </location>
</feature>
<dbReference type="Pfam" id="PF00072">
    <property type="entry name" value="Response_reg"/>
    <property type="match status" value="1"/>
</dbReference>
<dbReference type="Pfam" id="PF00989">
    <property type="entry name" value="PAS"/>
    <property type="match status" value="1"/>
</dbReference>
<dbReference type="SUPFAM" id="SSF47384">
    <property type="entry name" value="Homodimeric domain of signal transducing histidine kinase"/>
    <property type="match status" value="1"/>
</dbReference>
<proteinExistence type="predicted"/>
<evidence type="ECO:0000256" key="1">
    <source>
        <dbReference type="ARBA" id="ARBA00000085"/>
    </source>
</evidence>
<keyword evidence="8" id="KW-0129">CBS domain</keyword>
<dbReference type="InterPro" id="IPR011006">
    <property type="entry name" value="CheY-like_superfamily"/>
</dbReference>
<keyword evidence="3 7" id="KW-0597">Phosphoprotein</keyword>
<keyword evidence="4" id="KW-0808">Transferase</keyword>
<dbReference type="Gene3D" id="2.10.70.100">
    <property type="match status" value="2"/>
</dbReference>
<dbReference type="HOGENOM" id="CLU_000445_114_15_3"/>
<evidence type="ECO:0000313" key="14">
    <source>
        <dbReference type="EMBL" id="ACL45900.1"/>
    </source>
</evidence>
<dbReference type="InterPro" id="IPR005467">
    <property type="entry name" value="His_kinase_dom"/>
</dbReference>
<dbReference type="InterPro" id="IPR001610">
    <property type="entry name" value="PAC"/>
</dbReference>
<dbReference type="Gene3D" id="3.30.565.10">
    <property type="entry name" value="Histidine kinase-like ATPase, C-terminal domain"/>
    <property type="match status" value="1"/>
</dbReference>
<dbReference type="SMART" id="SM00388">
    <property type="entry name" value="HisKA"/>
    <property type="match status" value="1"/>
</dbReference>
<feature type="domain" description="PAC" evidence="12">
    <location>
        <begin position="502"/>
        <end position="554"/>
    </location>
</feature>
<keyword evidence="6" id="KW-0902">Two-component regulatory system</keyword>
<dbReference type="Pfam" id="PF00571">
    <property type="entry name" value="CBS"/>
    <property type="match status" value="2"/>
</dbReference>
<evidence type="ECO:0000256" key="2">
    <source>
        <dbReference type="ARBA" id="ARBA00012438"/>
    </source>
</evidence>
<dbReference type="KEGG" id="cyn:Cyan7425_3579"/>
<dbReference type="GO" id="GO:0006355">
    <property type="term" value="P:regulation of DNA-templated transcription"/>
    <property type="evidence" value="ECO:0007669"/>
    <property type="project" value="InterPro"/>
</dbReference>
<feature type="domain" description="PAS" evidence="11">
    <location>
        <begin position="165"/>
        <end position="241"/>
    </location>
</feature>